<reference evidence="4" key="1">
    <citation type="submission" date="2021-10" db="EMBL/GenBank/DDBJ databases">
        <authorList>
            <person name="Piombo E."/>
        </authorList>
    </citation>
    <scope>NUCLEOTIDE SEQUENCE</scope>
</reference>
<sequence length="505" mass="56967">MPGIPTSKACQRCKARKIKCDQNWPTCTPCELKNFECPGASSLIKFVDAGPQSHRRVPSRMASPTHTSSSGGGSPAEKEEGSMSSEKGSYTVMRPSSPSVPRTKPTTVADRVASRLVAQLESCPELVKVFQMGYLKYLPPLLSRSACLRDTVSMFCTAWAGYRRRQPVGDFMSMEAYGKALRSLRRCLDGDKTCSMETLAAITLLERSEALFDRERKPFQISHTEGILWLIQRQGPPNQEDKLYSGLIFDNMAGLITYWFAKDEHNFLVDSPWREAIEDTAAEFLEPAIKQSAMAAVSFTSTLYARWPRYLRSAQTIYTDPIPSQELQIFTIAFIDELNEAEVEARFIFEDVMSNAFELGEIRQLPDSAAITGQSYHLTAVFFGQSLLELLSLRLALLRMLYELTVLRDPAQALVYGAEYRALCLETWKFIPFVYGLDPLIATWSFTPFTLAFEGAEGFEREYLMKMIIEVDSYRQSFPRDHELLASTLVHHAMMLTGRLPMALN</sequence>
<evidence type="ECO:0000313" key="4">
    <source>
        <dbReference type="EMBL" id="CAH0046247.1"/>
    </source>
</evidence>
<dbReference type="PROSITE" id="PS50048">
    <property type="entry name" value="ZN2_CY6_FUNGAL_2"/>
    <property type="match status" value="1"/>
</dbReference>
<dbReference type="InterPro" id="IPR001138">
    <property type="entry name" value="Zn2Cys6_DnaBD"/>
</dbReference>
<dbReference type="PROSITE" id="PS00463">
    <property type="entry name" value="ZN2_CY6_FUNGAL_1"/>
    <property type="match status" value="1"/>
</dbReference>
<dbReference type="AlphaFoldDB" id="A0A9N9YZF2"/>
<dbReference type="SUPFAM" id="SSF57701">
    <property type="entry name" value="Zn2/Cys6 DNA-binding domain"/>
    <property type="match status" value="1"/>
</dbReference>
<dbReference type="Gene3D" id="4.10.240.10">
    <property type="entry name" value="Zn(2)-C6 fungal-type DNA-binding domain"/>
    <property type="match status" value="1"/>
</dbReference>
<gene>
    <name evidence="4" type="ORF">CSOL1703_00011976</name>
</gene>
<dbReference type="EMBL" id="CABFOC020000014">
    <property type="protein sequence ID" value="CAH0046247.1"/>
    <property type="molecule type" value="Genomic_DNA"/>
</dbReference>
<dbReference type="GO" id="GO:0008270">
    <property type="term" value="F:zinc ion binding"/>
    <property type="evidence" value="ECO:0007669"/>
    <property type="project" value="InterPro"/>
</dbReference>
<feature type="domain" description="Zn(2)-C6 fungal-type" evidence="3">
    <location>
        <begin position="9"/>
        <end position="37"/>
    </location>
</feature>
<name>A0A9N9YZF2_9HYPO</name>
<dbReference type="InterPro" id="IPR053178">
    <property type="entry name" value="Osmoadaptation_assoc"/>
</dbReference>
<evidence type="ECO:0000256" key="1">
    <source>
        <dbReference type="ARBA" id="ARBA00023242"/>
    </source>
</evidence>
<keyword evidence="5" id="KW-1185">Reference proteome</keyword>
<dbReference type="Proteomes" id="UP000775872">
    <property type="component" value="Unassembled WGS sequence"/>
</dbReference>
<dbReference type="OrthoDB" id="3037908at2759"/>
<dbReference type="GO" id="GO:0000981">
    <property type="term" value="F:DNA-binding transcription factor activity, RNA polymerase II-specific"/>
    <property type="evidence" value="ECO:0007669"/>
    <property type="project" value="InterPro"/>
</dbReference>
<evidence type="ECO:0000259" key="3">
    <source>
        <dbReference type="PROSITE" id="PS50048"/>
    </source>
</evidence>
<keyword evidence="1" id="KW-0539">Nucleus</keyword>
<evidence type="ECO:0000313" key="5">
    <source>
        <dbReference type="Proteomes" id="UP000775872"/>
    </source>
</evidence>
<evidence type="ECO:0000256" key="2">
    <source>
        <dbReference type="SAM" id="MobiDB-lite"/>
    </source>
</evidence>
<dbReference type="CDD" id="cd00067">
    <property type="entry name" value="GAL4"/>
    <property type="match status" value="1"/>
</dbReference>
<accession>A0A9N9YZF2</accession>
<dbReference type="InterPro" id="IPR036864">
    <property type="entry name" value="Zn2-C6_fun-type_DNA-bd_sf"/>
</dbReference>
<organism evidence="4 5">
    <name type="scientific">Clonostachys solani</name>
    <dbReference type="NCBI Taxonomy" id="160281"/>
    <lineage>
        <taxon>Eukaryota</taxon>
        <taxon>Fungi</taxon>
        <taxon>Dikarya</taxon>
        <taxon>Ascomycota</taxon>
        <taxon>Pezizomycotina</taxon>
        <taxon>Sordariomycetes</taxon>
        <taxon>Hypocreomycetidae</taxon>
        <taxon>Hypocreales</taxon>
        <taxon>Bionectriaceae</taxon>
        <taxon>Clonostachys</taxon>
    </lineage>
</organism>
<proteinExistence type="predicted"/>
<dbReference type="PANTHER" id="PTHR38111">
    <property type="entry name" value="ZN(2)-C6 FUNGAL-TYPE DOMAIN-CONTAINING PROTEIN-RELATED"/>
    <property type="match status" value="1"/>
</dbReference>
<dbReference type="Pfam" id="PF00172">
    <property type="entry name" value="Zn_clus"/>
    <property type="match status" value="1"/>
</dbReference>
<dbReference type="PANTHER" id="PTHR38111:SF11">
    <property type="entry name" value="TRANSCRIPTION FACTOR DOMAIN-CONTAINING PROTEIN-RELATED"/>
    <property type="match status" value="1"/>
</dbReference>
<feature type="compositionally biased region" description="Polar residues" evidence="2">
    <location>
        <begin position="94"/>
        <end position="106"/>
    </location>
</feature>
<dbReference type="SMART" id="SM00066">
    <property type="entry name" value="GAL4"/>
    <property type="match status" value="1"/>
</dbReference>
<protein>
    <recommendedName>
        <fullName evidence="3">Zn(2)-C6 fungal-type domain-containing protein</fullName>
    </recommendedName>
</protein>
<comment type="caution">
    <text evidence="4">The sequence shown here is derived from an EMBL/GenBank/DDBJ whole genome shotgun (WGS) entry which is preliminary data.</text>
</comment>
<feature type="region of interest" description="Disordered" evidence="2">
    <location>
        <begin position="51"/>
        <end position="107"/>
    </location>
</feature>